<dbReference type="Pfam" id="PF00010">
    <property type="entry name" value="HLH"/>
    <property type="match status" value="1"/>
</dbReference>
<dbReference type="AlphaFoldDB" id="A0A0K2TYJ7"/>
<feature type="domain" description="BHLH" evidence="1">
    <location>
        <begin position="204"/>
        <end position="254"/>
    </location>
</feature>
<proteinExistence type="predicted"/>
<dbReference type="PROSITE" id="PS50888">
    <property type="entry name" value="BHLH"/>
    <property type="match status" value="1"/>
</dbReference>
<protein>
    <recommendedName>
        <fullName evidence="1">BHLH domain-containing protein</fullName>
    </recommendedName>
</protein>
<accession>A0A0K2TYJ7</accession>
<evidence type="ECO:0000259" key="1">
    <source>
        <dbReference type="PROSITE" id="PS50888"/>
    </source>
</evidence>
<sequence>MSANPLSNSSDETILRDNVSPFSSTHIQDLQDLFVTVFDDSYDVQRSSFIGCGDEVSNEASVLNNNLLLCSDDINSHIFASSTPDFEDSVVKGYLGRTPFPRERAFPSAPFNTPDIDNLEEVLIHETAKQEAALKSCLNNITFLESNANEVGCTPLEEGGSLDTPRRTVPQLSVSDIKNVPRRDLTAKLDSVEDLDLKKGEDLIIYPHDKSKDIIRRDRINKSLDLLKKIVPGISESDDQIEIFSQTTRYLLFLRNKVGAQFDRDFLSHFLP</sequence>
<dbReference type="SUPFAM" id="SSF47459">
    <property type="entry name" value="HLH, helix-loop-helix DNA-binding domain"/>
    <property type="match status" value="1"/>
</dbReference>
<dbReference type="EMBL" id="HACA01013712">
    <property type="protein sequence ID" value="CDW31073.1"/>
    <property type="molecule type" value="Transcribed_RNA"/>
</dbReference>
<dbReference type="Gene3D" id="4.10.280.10">
    <property type="entry name" value="Helix-loop-helix DNA-binding domain"/>
    <property type="match status" value="1"/>
</dbReference>
<dbReference type="OrthoDB" id="6435843at2759"/>
<dbReference type="InterPro" id="IPR036638">
    <property type="entry name" value="HLH_DNA-bd_sf"/>
</dbReference>
<organism evidence="2">
    <name type="scientific">Lepeophtheirus salmonis</name>
    <name type="common">Salmon louse</name>
    <name type="synonym">Caligus salmonis</name>
    <dbReference type="NCBI Taxonomy" id="72036"/>
    <lineage>
        <taxon>Eukaryota</taxon>
        <taxon>Metazoa</taxon>
        <taxon>Ecdysozoa</taxon>
        <taxon>Arthropoda</taxon>
        <taxon>Crustacea</taxon>
        <taxon>Multicrustacea</taxon>
        <taxon>Hexanauplia</taxon>
        <taxon>Copepoda</taxon>
        <taxon>Siphonostomatoida</taxon>
        <taxon>Caligidae</taxon>
        <taxon>Lepeophtheirus</taxon>
    </lineage>
</organism>
<reference evidence="2" key="1">
    <citation type="submission" date="2014-05" db="EMBL/GenBank/DDBJ databases">
        <authorList>
            <person name="Chronopoulou M."/>
        </authorList>
    </citation>
    <scope>NUCLEOTIDE SEQUENCE</scope>
    <source>
        <tissue evidence="2">Whole organism</tissue>
    </source>
</reference>
<dbReference type="InterPro" id="IPR011598">
    <property type="entry name" value="bHLH_dom"/>
</dbReference>
<dbReference type="GO" id="GO:0046983">
    <property type="term" value="F:protein dimerization activity"/>
    <property type="evidence" value="ECO:0007669"/>
    <property type="project" value="InterPro"/>
</dbReference>
<evidence type="ECO:0000313" key="2">
    <source>
        <dbReference type="EMBL" id="CDW31073.1"/>
    </source>
</evidence>
<name>A0A0K2TYJ7_LEPSM</name>